<evidence type="ECO:0000313" key="1">
    <source>
        <dbReference type="EMBL" id="GGF33401.1"/>
    </source>
</evidence>
<dbReference type="EMBL" id="BMJQ01000012">
    <property type="protein sequence ID" value="GGF33401.1"/>
    <property type="molecule type" value="Genomic_DNA"/>
</dbReference>
<sequence length="73" mass="8713">MARFPKWQDSERRLLGHAWGKLPVEEIAQQLGRSENAIRQEAYKLFGTTLDREPMRRRRKQPRVRFYSLGLAD</sequence>
<evidence type="ECO:0000313" key="2">
    <source>
        <dbReference type="Proteomes" id="UP000646365"/>
    </source>
</evidence>
<keyword evidence="2" id="KW-1185">Reference proteome</keyword>
<proteinExistence type="predicted"/>
<dbReference type="RefSeq" id="WP_189049904.1">
    <property type="nucleotide sequence ID" value="NZ_BMJQ01000012.1"/>
</dbReference>
<reference evidence="1" key="2">
    <citation type="submission" date="2020-09" db="EMBL/GenBank/DDBJ databases">
        <authorList>
            <person name="Sun Q."/>
            <person name="Zhou Y."/>
        </authorList>
    </citation>
    <scope>NUCLEOTIDE SEQUENCE</scope>
    <source>
        <strain evidence="1">CGMCC 1.15725</strain>
    </source>
</reference>
<organism evidence="1 2">
    <name type="scientific">Aliidongia dinghuensis</name>
    <dbReference type="NCBI Taxonomy" id="1867774"/>
    <lineage>
        <taxon>Bacteria</taxon>
        <taxon>Pseudomonadati</taxon>
        <taxon>Pseudomonadota</taxon>
        <taxon>Alphaproteobacteria</taxon>
        <taxon>Rhodospirillales</taxon>
        <taxon>Dongiaceae</taxon>
        <taxon>Aliidongia</taxon>
    </lineage>
</organism>
<reference evidence="1" key="1">
    <citation type="journal article" date="2014" name="Int. J. Syst. Evol. Microbiol.">
        <title>Complete genome sequence of Corynebacterium casei LMG S-19264T (=DSM 44701T), isolated from a smear-ripened cheese.</title>
        <authorList>
            <consortium name="US DOE Joint Genome Institute (JGI-PGF)"/>
            <person name="Walter F."/>
            <person name="Albersmeier A."/>
            <person name="Kalinowski J."/>
            <person name="Ruckert C."/>
        </authorList>
    </citation>
    <scope>NUCLEOTIDE SEQUENCE</scope>
    <source>
        <strain evidence="1">CGMCC 1.15725</strain>
    </source>
</reference>
<dbReference type="Proteomes" id="UP000646365">
    <property type="component" value="Unassembled WGS sequence"/>
</dbReference>
<accession>A0A8J2YWR2</accession>
<name>A0A8J2YWR2_9PROT</name>
<protein>
    <submittedName>
        <fullName evidence="1">Uncharacterized protein</fullName>
    </submittedName>
</protein>
<gene>
    <name evidence="1" type="ORF">GCM10011611_44530</name>
</gene>
<comment type="caution">
    <text evidence="1">The sequence shown here is derived from an EMBL/GenBank/DDBJ whole genome shotgun (WGS) entry which is preliminary data.</text>
</comment>
<dbReference type="AlphaFoldDB" id="A0A8J2YWR2"/>